<dbReference type="GO" id="GO:0008311">
    <property type="term" value="F:double-stranded DNA 3'-5' DNA exonuclease activity"/>
    <property type="evidence" value="ECO:0007669"/>
    <property type="project" value="UniProtKB-EC"/>
</dbReference>
<dbReference type="PROSITE" id="PS51435">
    <property type="entry name" value="AP_NUCLEASE_F1_4"/>
    <property type="match status" value="1"/>
</dbReference>
<feature type="domain" description="Endonuclease/exonuclease/phosphatase" evidence="7">
    <location>
        <begin position="7"/>
        <end position="251"/>
    </location>
</feature>
<evidence type="ECO:0000259" key="7">
    <source>
        <dbReference type="Pfam" id="PF03372"/>
    </source>
</evidence>
<proteinExistence type="inferred from homology"/>
<keyword evidence="4" id="KW-0479">Metal-binding</keyword>
<comment type="caution">
    <text evidence="8">The sequence shown here is derived from an EMBL/GenBank/DDBJ whole genome shotgun (WGS) entry which is preliminary data.</text>
</comment>
<evidence type="ECO:0000313" key="8">
    <source>
        <dbReference type="EMBL" id="MBM7060225.1"/>
    </source>
</evidence>
<keyword evidence="5 8" id="KW-0378">Hydrolase</keyword>
<reference evidence="8 9" key="1">
    <citation type="submission" date="2021-02" db="EMBL/GenBank/DDBJ databases">
        <authorList>
            <person name="Lee D.-H."/>
        </authorList>
    </citation>
    <scope>NUCLEOTIDE SEQUENCE [LARGE SCALE GENOMIC DNA]</scope>
    <source>
        <strain evidence="8 9">UL073</strain>
    </source>
</reference>
<evidence type="ECO:0000256" key="5">
    <source>
        <dbReference type="ARBA" id="ARBA00022801"/>
    </source>
</evidence>
<evidence type="ECO:0000256" key="4">
    <source>
        <dbReference type="ARBA" id="ARBA00022723"/>
    </source>
</evidence>
<evidence type="ECO:0000256" key="3">
    <source>
        <dbReference type="ARBA" id="ARBA00007092"/>
    </source>
</evidence>
<comment type="cofactor">
    <cofactor evidence="1">
        <name>Mn(2+)</name>
        <dbReference type="ChEBI" id="CHEBI:29035"/>
    </cofactor>
</comment>
<dbReference type="InterPro" id="IPR005135">
    <property type="entry name" value="Endo/exonuclease/phosphatase"/>
</dbReference>
<dbReference type="InterPro" id="IPR020848">
    <property type="entry name" value="AP_endonuclease_F1_CS"/>
</dbReference>
<gene>
    <name evidence="8" type="primary">xth</name>
    <name evidence="8" type="ORF">JQX08_05860</name>
</gene>
<dbReference type="RefSeq" id="WP_204915352.1">
    <property type="nucleotide sequence ID" value="NZ_JAFEUP010000002.1"/>
</dbReference>
<dbReference type="Pfam" id="PF03372">
    <property type="entry name" value="Exo_endo_phos"/>
    <property type="match status" value="1"/>
</dbReference>
<dbReference type="NCBIfam" id="TIGR00195">
    <property type="entry name" value="exoDNase_III"/>
    <property type="match status" value="1"/>
</dbReference>
<evidence type="ECO:0000313" key="9">
    <source>
        <dbReference type="Proteomes" id="UP000717995"/>
    </source>
</evidence>
<dbReference type="Proteomes" id="UP000717995">
    <property type="component" value="Unassembled WGS sequence"/>
</dbReference>
<dbReference type="InterPro" id="IPR020847">
    <property type="entry name" value="AP_endonuclease_F1_BS"/>
</dbReference>
<keyword evidence="9" id="KW-1185">Reference proteome</keyword>
<accession>A0ABS2IBS7</accession>
<dbReference type="InterPro" id="IPR036691">
    <property type="entry name" value="Endo/exonu/phosph_ase_sf"/>
</dbReference>
<dbReference type="InterPro" id="IPR004808">
    <property type="entry name" value="AP_endonuc_1"/>
</dbReference>
<dbReference type="SUPFAM" id="SSF56219">
    <property type="entry name" value="DNase I-like"/>
    <property type="match status" value="1"/>
</dbReference>
<dbReference type="InterPro" id="IPR037493">
    <property type="entry name" value="ExoIII-like"/>
</dbReference>
<dbReference type="EC" id="3.1.11.2" evidence="8"/>
<dbReference type="EMBL" id="JAFEUP010000002">
    <property type="protein sequence ID" value="MBM7060225.1"/>
    <property type="molecule type" value="Genomic_DNA"/>
</dbReference>
<keyword evidence="6" id="KW-0460">Magnesium</keyword>
<dbReference type="PANTHER" id="PTHR43250:SF1">
    <property type="entry name" value="EXODEOXYRIBONUCLEASE III"/>
    <property type="match status" value="1"/>
</dbReference>
<dbReference type="PANTHER" id="PTHR43250">
    <property type="entry name" value="EXODEOXYRIBONUCLEASE III"/>
    <property type="match status" value="1"/>
</dbReference>
<sequence>MTTLRIATFNVNGLRARLAILLEWLQRETPDIVCLQELKTADAQFPADTLRDAGYGVIWHGQAAWNGVAILAKGMQPLEVRRGLPGDAQDSHSRYLEAAAHGVIVGCLYLPNGNPQPGPKFDYKLAWFERLIAHAADLHASGHPVVLAGDYNVVPTDLDIYNPRSWHKDALLQPESRACYQRLLAQGWVDALRERHPDEAIYTFWDYFREHWPRNAGLRIDHLLLSAGLKKRLRAAGVDRWVRDLPHASDHAPTWVELAMSARRS</sequence>
<comment type="cofactor">
    <cofactor evidence="2">
        <name>Mg(2+)</name>
        <dbReference type="ChEBI" id="CHEBI:18420"/>
    </cofactor>
</comment>
<dbReference type="CDD" id="cd09086">
    <property type="entry name" value="ExoIII-like_AP-endo"/>
    <property type="match status" value="1"/>
</dbReference>
<name>A0ABS2IBS7_9GAMM</name>
<dbReference type="PROSITE" id="PS00728">
    <property type="entry name" value="AP_NUCLEASE_F1_3"/>
    <property type="match status" value="1"/>
</dbReference>
<evidence type="ECO:0000256" key="6">
    <source>
        <dbReference type="ARBA" id="ARBA00022842"/>
    </source>
</evidence>
<evidence type="ECO:0000256" key="2">
    <source>
        <dbReference type="ARBA" id="ARBA00001946"/>
    </source>
</evidence>
<evidence type="ECO:0000256" key="1">
    <source>
        <dbReference type="ARBA" id="ARBA00001936"/>
    </source>
</evidence>
<organism evidence="8 9">
    <name type="scientific">Zestomonas insulae</name>
    <dbReference type="NCBI Taxonomy" id="2809017"/>
    <lineage>
        <taxon>Bacteria</taxon>
        <taxon>Pseudomonadati</taxon>
        <taxon>Pseudomonadota</taxon>
        <taxon>Gammaproteobacteria</taxon>
        <taxon>Pseudomonadales</taxon>
        <taxon>Pseudomonadaceae</taxon>
        <taxon>Zestomonas</taxon>
    </lineage>
</organism>
<dbReference type="NCBIfam" id="TIGR00633">
    <property type="entry name" value="xth"/>
    <property type="match status" value="1"/>
</dbReference>
<comment type="similarity">
    <text evidence="3">Belongs to the DNA repair enzymes AP/ExoA family.</text>
</comment>
<dbReference type="Gene3D" id="3.60.10.10">
    <property type="entry name" value="Endonuclease/exonuclease/phosphatase"/>
    <property type="match status" value="1"/>
</dbReference>
<protein>
    <submittedName>
        <fullName evidence="8">Exodeoxyribonuclease III</fullName>
        <ecNumber evidence="8">3.1.11.2</ecNumber>
    </submittedName>
</protein>
<dbReference type="PROSITE" id="PS00726">
    <property type="entry name" value="AP_NUCLEASE_F1_1"/>
    <property type="match status" value="1"/>
</dbReference>